<proteinExistence type="predicted"/>
<protein>
    <submittedName>
        <fullName evidence="2">Uncharacterized protein</fullName>
    </submittedName>
</protein>
<reference evidence="2 3" key="1">
    <citation type="submission" date="2019-09" db="EMBL/GenBank/DDBJ databases">
        <title>Draft genome of the ectomycorrhizal ascomycete Sphaerosporella brunnea.</title>
        <authorList>
            <consortium name="DOE Joint Genome Institute"/>
            <person name="Benucci G.M."/>
            <person name="Marozzi G."/>
            <person name="Antonielli L."/>
            <person name="Sanchez S."/>
            <person name="Marco P."/>
            <person name="Wang X."/>
            <person name="Falini L.B."/>
            <person name="Barry K."/>
            <person name="Haridas S."/>
            <person name="Lipzen A."/>
            <person name="Labutti K."/>
            <person name="Grigoriev I.V."/>
            <person name="Murat C."/>
            <person name="Martin F."/>
            <person name="Albertini E."/>
            <person name="Donnini D."/>
            <person name="Bonito G."/>
        </authorList>
    </citation>
    <scope>NUCLEOTIDE SEQUENCE [LARGE SCALE GENOMIC DNA]</scope>
    <source>
        <strain evidence="2 3">Sb_GMNB300</strain>
    </source>
</reference>
<sequence length="410" mass="42777">MATFIGTACKGRADAADAVDGADAADASGATRKTPPHQQLTYWQRLAETTQAAGIYLPLPLYRALPGNKPIVPSPSTITASAQGQGEPPAPTTKSIRCDIIRRNLSIKREKKPENDNARKIPKVTGETSACDRVLLPGPALATDNQLPGLAVTPGQASVSAARQKTGSIYVDVSRYTGMDIARNISPDGTGSGFPTSQAHTRLPPSPPLNTPCIFPTNQPTHASTSASFQVYSPHHVTHNNPPLARSAYHKMATMVYIQNQHNIAPPLGNAKVHLTMGEAAIVNGWFPDEHPGHGGNPARWATALVALANDAALATLWPALFVGRPLQVVEGSVMFHILTQEAALVAGRGSSCAPSCRGADDSSSTAAASSAAAGTAASETGWEEFRPALGYGAEPRAPEAQPPDPVLPG</sequence>
<evidence type="ECO:0000256" key="1">
    <source>
        <dbReference type="SAM" id="MobiDB-lite"/>
    </source>
</evidence>
<dbReference type="InParanoid" id="A0A5J5EXY6"/>
<name>A0A5J5EXY6_9PEZI</name>
<accession>A0A5J5EXY6</accession>
<feature type="region of interest" description="Disordered" evidence="1">
    <location>
        <begin position="73"/>
        <end position="94"/>
    </location>
</feature>
<organism evidence="2 3">
    <name type="scientific">Sphaerosporella brunnea</name>
    <dbReference type="NCBI Taxonomy" id="1250544"/>
    <lineage>
        <taxon>Eukaryota</taxon>
        <taxon>Fungi</taxon>
        <taxon>Dikarya</taxon>
        <taxon>Ascomycota</taxon>
        <taxon>Pezizomycotina</taxon>
        <taxon>Pezizomycetes</taxon>
        <taxon>Pezizales</taxon>
        <taxon>Pyronemataceae</taxon>
        <taxon>Sphaerosporella</taxon>
    </lineage>
</organism>
<dbReference type="EMBL" id="VXIS01000083">
    <property type="protein sequence ID" value="KAA8906905.1"/>
    <property type="molecule type" value="Genomic_DNA"/>
</dbReference>
<evidence type="ECO:0000313" key="2">
    <source>
        <dbReference type="EMBL" id="KAA8906905.1"/>
    </source>
</evidence>
<evidence type="ECO:0000313" key="3">
    <source>
        <dbReference type="Proteomes" id="UP000326924"/>
    </source>
</evidence>
<dbReference type="AlphaFoldDB" id="A0A5J5EXY6"/>
<keyword evidence="3" id="KW-1185">Reference proteome</keyword>
<feature type="region of interest" description="Disordered" evidence="1">
    <location>
        <begin position="355"/>
        <end position="410"/>
    </location>
</feature>
<feature type="compositionally biased region" description="Low complexity" evidence="1">
    <location>
        <begin position="362"/>
        <end position="379"/>
    </location>
</feature>
<dbReference type="Proteomes" id="UP000326924">
    <property type="component" value="Unassembled WGS sequence"/>
</dbReference>
<gene>
    <name evidence="2" type="ORF">FN846DRAFT_889990</name>
</gene>
<comment type="caution">
    <text evidence="2">The sequence shown here is derived from an EMBL/GenBank/DDBJ whole genome shotgun (WGS) entry which is preliminary data.</text>
</comment>
<feature type="compositionally biased region" description="Pro residues" evidence="1">
    <location>
        <begin position="401"/>
        <end position="410"/>
    </location>
</feature>
<feature type="compositionally biased region" description="Polar residues" evidence="1">
    <location>
        <begin position="74"/>
        <end position="84"/>
    </location>
</feature>